<protein>
    <recommendedName>
        <fullName evidence="7">Large ribosomal subunit protein uL3m</fullName>
    </recommendedName>
    <alternativeName>
        <fullName evidence="8">39S ribosomal protein L3, mitochondrial</fullName>
    </alternativeName>
</protein>
<dbReference type="PANTHER" id="PTHR11229">
    <property type="entry name" value="50S RIBOSOMAL PROTEIN L3"/>
    <property type="match status" value="1"/>
</dbReference>
<comment type="subcellular location">
    <subcellularLocation>
        <location evidence="1">Mitochondrion</location>
    </subcellularLocation>
</comment>
<gene>
    <name evidence="11" type="primary">MRPL3</name>
</gene>
<comment type="similarity">
    <text evidence="2 9">Belongs to the universal ribosomal protein uL3 family.</text>
</comment>
<evidence type="ECO:0000256" key="7">
    <source>
        <dbReference type="ARBA" id="ARBA00035209"/>
    </source>
</evidence>
<dbReference type="Proteomes" id="UP000002279">
    <property type="component" value="Unplaced"/>
</dbReference>
<dbReference type="GO" id="GO:0005743">
    <property type="term" value="C:mitochondrial inner membrane"/>
    <property type="evidence" value="ECO:0007669"/>
    <property type="project" value="UniProtKB-ARBA"/>
</dbReference>
<dbReference type="FunCoup" id="F6Y648">
    <property type="interactions" value="2140"/>
</dbReference>
<keyword evidence="6 9" id="KW-0687">Ribonucleoprotein</keyword>
<feature type="signal peptide" evidence="10">
    <location>
        <begin position="1"/>
        <end position="23"/>
    </location>
</feature>
<reference evidence="11" key="2">
    <citation type="submission" date="2025-09" db="UniProtKB">
        <authorList>
            <consortium name="Ensembl"/>
        </authorList>
    </citation>
    <scope>IDENTIFICATION</scope>
    <source>
        <strain evidence="11">Glennie</strain>
    </source>
</reference>
<dbReference type="SUPFAM" id="SSF50447">
    <property type="entry name" value="Translation proteins"/>
    <property type="match status" value="1"/>
</dbReference>
<dbReference type="GO" id="GO:0003735">
    <property type="term" value="F:structural constituent of ribosome"/>
    <property type="evidence" value="ECO:0000318"/>
    <property type="project" value="GO_Central"/>
</dbReference>
<dbReference type="InParanoid" id="F6Y648"/>
<evidence type="ECO:0000313" key="11">
    <source>
        <dbReference type="Ensembl" id="ENSOANP00000010804.4"/>
    </source>
</evidence>
<dbReference type="HOGENOM" id="CLU_044142_1_1_1"/>
<keyword evidence="12" id="KW-1185">Reference proteome</keyword>
<dbReference type="RefSeq" id="XP_028926488.1">
    <property type="nucleotide sequence ID" value="XM_029070655.2"/>
</dbReference>
<accession>F6Y648</accession>
<dbReference type="InterPro" id="IPR019927">
    <property type="entry name" value="Ribosomal_uL3_bac/org-type"/>
</dbReference>
<dbReference type="GO" id="GO:0005762">
    <property type="term" value="C:mitochondrial large ribosomal subunit"/>
    <property type="evidence" value="ECO:0000318"/>
    <property type="project" value="GO_Central"/>
</dbReference>
<dbReference type="KEGG" id="oaa:100083717"/>
<evidence type="ECO:0000313" key="12">
    <source>
        <dbReference type="Proteomes" id="UP000002279"/>
    </source>
</evidence>
<dbReference type="AlphaFoldDB" id="F6Y648"/>
<evidence type="ECO:0000256" key="3">
    <source>
        <dbReference type="ARBA" id="ARBA00022946"/>
    </source>
</evidence>
<evidence type="ECO:0000256" key="2">
    <source>
        <dbReference type="ARBA" id="ARBA00006540"/>
    </source>
</evidence>
<dbReference type="OrthoDB" id="274683at2759"/>
<dbReference type="PANTHER" id="PTHR11229:SF8">
    <property type="entry name" value="LARGE RIBOSOMAL SUBUNIT PROTEIN UL3M"/>
    <property type="match status" value="1"/>
</dbReference>
<keyword evidence="5" id="KW-0496">Mitochondrion</keyword>
<evidence type="ECO:0000256" key="8">
    <source>
        <dbReference type="ARBA" id="ARBA00035396"/>
    </source>
</evidence>
<dbReference type="CTD" id="11222"/>
<organism evidence="11 12">
    <name type="scientific">Ornithorhynchus anatinus</name>
    <name type="common">Duckbill platypus</name>
    <dbReference type="NCBI Taxonomy" id="9258"/>
    <lineage>
        <taxon>Eukaryota</taxon>
        <taxon>Metazoa</taxon>
        <taxon>Chordata</taxon>
        <taxon>Craniata</taxon>
        <taxon>Vertebrata</taxon>
        <taxon>Euteleostomi</taxon>
        <taxon>Mammalia</taxon>
        <taxon>Monotremata</taxon>
        <taxon>Ornithorhynchidae</taxon>
        <taxon>Ornithorhynchus</taxon>
    </lineage>
</organism>
<dbReference type="Ensembl" id="ENSOANT00000010806.4">
    <property type="protein sequence ID" value="ENSOANP00000010804.4"/>
    <property type="gene ID" value="ENSOANG00000006770.4"/>
</dbReference>
<dbReference type="Bgee" id="ENSOANG00000006770">
    <property type="expression patterns" value="Expressed in fibroblast and 8 other cell types or tissues"/>
</dbReference>
<dbReference type="GeneID" id="100083717"/>
<keyword evidence="3" id="KW-0809">Transit peptide</keyword>
<dbReference type="NCBIfam" id="TIGR03625">
    <property type="entry name" value="L3_bact"/>
    <property type="match status" value="1"/>
</dbReference>
<dbReference type="Pfam" id="PF00297">
    <property type="entry name" value="Ribosomal_L3"/>
    <property type="match status" value="1"/>
</dbReference>
<evidence type="ECO:0000256" key="5">
    <source>
        <dbReference type="ARBA" id="ARBA00023128"/>
    </source>
</evidence>
<dbReference type="GeneTree" id="ENSGT00390000011422"/>
<dbReference type="STRING" id="9258.ENSOANP00000010804"/>
<dbReference type="eggNOG" id="KOG3141">
    <property type="taxonomic scope" value="Eukaryota"/>
</dbReference>
<evidence type="ECO:0000256" key="4">
    <source>
        <dbReference type="ARBA" id="ARBA00022980"/>
    </source>
</evidence>
<dbReference type="GO" id="GO:0006412">
    <property type="term" value="P:translation"/>
    <property type="evidence" value="ECO:0007669"/>
    <property type="project" value="InterPro"/>
</dbReference>
<sequence>MAAAAGWRPLVLAATAWWARGGARIGARISRGAAGPGGHRAPLWFGARCVHNLDRTWWNEHLSEENVQFIKKLTQEEYGAQTASKLCPLKDEPWPIQPWEPGSARVGLIALKLGMMPLWTKNGKKHAVTLLQVQDCHVVKYTPSEGAGKLGALTVGGKNASPFYKSEESLEMYREAGVPPKQRIKIFRVTENAKIKPGTPLYAAHFRPGQYVDVTAKTIGKGFQGVMKRWGFKGQPATHGQTKTHRRPGAISTGDIARVWPGKKMPGQMGNRYQTAFGLKVWRINTKHNIIYVNGSVPGHKSCFVKIRDTKLPTYRDKLKHLPFPTYFPDGDEEELPEDLFDEDIIEPGDPSLTFA</sequence>
<dbReference type="InterPro" id="IPR019926">
    <property type="entry name" value="Ribosomal_uL3_CS"/>
</dbReference>
<name>F6Y648_ORNAN</name>
<evidence type="ECO:0000256" key="10">
    <source>
        <dbReference type="SAM" id="SignalP"/>
    </source>
</evidence>
<proteinExistence type="inferred from homology"/>
<keyword evidence="4 9" id="KW-0689">Ribosomal protein</keyword>
<dbReference type="FunFam" id="2.40.30.10:FF:000049">
    <property type="entry name" value="39S ribosomal protein L3, mitochondrial"/>
    <property type="match status" value="1"/>
</dbReference>
<dbReference type="Gene3D" id="2.40.30.10">
    <property type="entry name" value="Translation factors"/>
    <property type="match status" value="2"/>
</dbReference>
<evidence type="ECO:0000256" key="1">
    <source>
        <dbReference type="ARBA" id="ARBA00004173"/>
    </source>
</evidence>
<dbReference type="InterPro" id="IPR000597">
    <property type="entry name" value="Ribosomal_uL3"/>
</dbReference>
<dbReference type="FunFam" id="2.40.30.10:FF:000067">
    <property type="entry name" value="39S ribosomal protein L3, mitochondrial"/>
    <property type="match status" value="1"/>
</dbReference>
<reference evidence="11" key="1">
    <citation type="submission" date="2025-08" db="UniProtKB">
        <authorList>
            <consortium name="Ensembl"/>
        </authorList>
    </citation>
    <scope>IDENTIFICATION</scope>
    <source>
        <strain evidence="11">Glennie</strain>
    </source>
</reference>
<dbReference type="PROSITE" id="PS00474">
    <property type="entry name" value="RIBOSOMAL_L3"/>
    <property type="match status" value="1"/>
</dbReference>
<feature type="chain" id="PRO_5027945510" description="Large ribosomal subunit protein uL3m" evidence="10">
    <location>
        <begin position="24"/>
        <end position="356"/>
    </location>
</feature>
<evidence type="ECO:0000256" key="6">
    <source>
        <dbReference type="ARBA" id="ARBA00023274"/>
    </source>
</evidence>
<evidence type="ECO:0000256" key="9">
    <source>
        <dbReference type="RuleBase" id="RU003905"/>
    </source>
</evidence>
<dbReference type="OMA" id="IGIYPMW"/>
<keyword evidence="10" id="KW-0732">Signal</keyword>
<dbReference type="InterPro" id="IPR009000">
    <property type="entry name" value="Transl_B-barrel_sf"/>
</dbReference>